<dbReference type="PANTHER" id="PTHR43844:SF1">
    <property type="entry name" value="METHIONINE SYNTHASE"/>
    <property type="match status" value="1"/>
</dbReference>
<dbReference type="GO" id="GO:0032259">
    <property type="term" value="P:methylation"/>
    <property type="evidence" value="ECO:0007669"/>
    <property type="project" value="UniProtKB-KW"/>
</dbReference>
<dbReference type="CDD" id="cd03311">
    <property type="entry name" value="CIMS_C_terminal_like"/>
    <property type="match status" value="1"/>
</dbReference>
<dbReference type="STRING" id="284581.AMD01_05645"/>
<name>A0A0M0L8X6_9BACI</name>
<evidence type="ECO:0000313" key="3">
    <source>
        <dbReference type="Proteomes" id="UP000037558"/>
    </source>
</evidence>
<gene>
    <name evidence="2" type="ORF">AMD01_05645</name>
</gene>
<organism evidence="2 3">
    <name type="scientific">Priestia koreensis</name>
    <dbReference type="NCBI Taxonomy" id="284581"/>
    <lineage>
        <taxon>Bacteria</taxon>
        <taxon>Bacillati</taxon>
        <taxon>Bacillota</taxon>
        <taxon>Bacilli</taxon>
        <taxon>Bacillales</taxon>
        <taxon>Bacillaceae</taxon>
        <taxon>Priestia</taxon>
    </lineage>
</organism>
<dbReference type="PATRIC" id="fig|284581.3.peg.4520"/>
<dbReference type="Pfam" id="PF01717">
    <property type="entry name" value="Meth_synt_2"/>
    <property type="match status" value="1"/>
</dbReference>
<evidence type="ECO:0000259" key="1">
    <source>
        <dbReference type="Pfam" id="PF01717"/>
    </source>
</evidence>
<dbReference type="InterPro" id="IPR002629">
    <property type="entry name" value="Met_Synth_C/arc"/>
</dbReference>
<dbReference type="NCBIfam" id="NF005085">
    <property type="entry name" value="PRK06520.1"/>
    <property type="match status" value="1"/>
</dbReference>
<dbReference type="SUPFAM" id="SSF51726">
    <property type="entry name" value="UROD/MetE-like"/>
    <property type="match status" value="1"/>
</dbReference>
<dbReference type="OrthoDB" id="6430685at2"/>
<dbReference type="EMBL" id="LILC01000007">
    <property type="protein sequence ID" value="KOO47525.1"/>
    <property type="molecule type" value="Genomic_DNA"/>
</dbReference>
<dbReference type="GO" id="GO:0009086">
    <property type="term" value="P:methionine biosynthetic process"/>
    <property type="evidence" value="ECO:0007669"/>
    <property type="project" value="InterPro"/>
</dbReference>
<sequence>MTQIAIKSPFKADHVGSFLRTVPLKEARKAYANGTINKEALKAVEDQEITQLVQKQIDVGLQSITDGEFRRSWWHLDFLAGLEGVELFETEYISQFKGAKTKNNAIKVVGKIDFNEHEMIQHFTFLKEAVERYGDGSQVAKFSIPSPNMLFTRIQEDEYYNGNRKQFYDDTVAAYQKAIQAFYDAGCRYLQLDDTSWIDFVSDERIKAVEEKLNDNVENIIQSRVNCLNDAIANKPSDLLITMHICRGNFRSTYITSGGYDQISDAIFAQLHVDGLFLEYDDNRSGNFKPLKSFKRNDQTVVLGLITSKFPTLEEADSIKKRIREASQYIPLENLSLSPQCGFASTEEGNELTEDEQWKKIKHVIAIAEDVWGKQ</sequence>
<dbReference type="GO" id="GO:0008270">
    <property type="term" value="F:zinc ion binding"/>
    <property type="evidence" value="ECO:0007669"/>
    <property type="project" value="InterPro"/>
</dbReference>
<evidence type="ECO:0000313" key="2">
    <source>
        <dbReference type="EMBL" id="KOO47525.1"/>
    </source>
</evidence>
<dbReference type="EC" id="2.1.1.14" evidence="2"/>
<dbReference type="PANTHER" id="PTHR43844">
    <property type="entry name" value="METHIONINE SYNTHASE"/>
    <property type="match status" value="1"/>
</dbReference>
<dbReference type="Proteomes" id="UP000037558">
    <property type="component" value="Unassembled WGS sequence"/>
</dbReference>
<dbReference type="AlphaFoldDB" id="A0A0M0L8X6"/>
<dbReference type="Gene3D" id="3.20.20.210">
    <property type="match status" value="1"/>
</dbReference>
<feature type="domain" description="Cobalamin-independent methionine synthase MetE C-terminal/archaeal" evidence="1">
    <location>
        <begin position="14"/>
        <end position="347"/>
    </location>
</feature>
<reference evidence="3" key="1">
    <citation type="submission" date="2015-08" db="EMBL/GenBank/DDBJ databases">
        <title>Fjat-14210 dsm16467.</title>
        <authorList>
            <person name="Liu B."/>
            <person name="Wang J."/>
            <person name="Zhu Y."/>
            <person name="Liu G."/>
            <person name="Chen Q."/>
            <person name="Chen Z."/>
            <person name="Lan J."/>
            <person name="Che J."/>
            <person name="Ge C."/>
            <person name="Shi H."/>
            <person name="Pan Z."/>
            <person name="Liu X."/>
        </authorList>
    </citation>
    <scope>NUCLEOTIDE SEQUENCE [LARGE SCALE GENOMIC DNA]</scope>
    <source>
        <strain evidence="3">DSM 16467</strain>
    </source>
</reference>
<proteinExistence type="predicted"/>
<accession>A0A0M0L8X6</accession>
<keyword evidence="3" id="KW-1185">Reference proteome</keyword>
<dbReference type="GO" id="GO:0003871">
    <property type="term" value="F:5-methyltetrahydropteroyltriglutamate-homocysteine S-methyltransferase activity"/>
    <property type="evidence" value="ECO:0007669"/>
    <property type="project" value="UniProtKB-EC"/>
</dbReference>
<keyword evidence="2" id="KW-0808">Transferase</keyword>
<dbReference type="RefSeq" id="WP_053400431.1">
    <property type="nucleotide sequence ID" value="NZ_LILC01000007.1"/>
</dbReference>
<protein>
    <submittedName>
        <fullName evidence="2">5-methyltetrahydropteroyltriglutamate--homocysteine methyltransferase</fullName>
        <ecNumber evidence="2">2.1.1.14</ecNumber>
    </submittedName>
</protein>
<dbReference type="InterPro" id="IPR038071">
    <property type="entry name" value="UROD/MetE-like_sf"/>
</dbReference>
<comment type="caution">
    <text evidence="2">The sequence shown here is derived from an EMBL/GenBank/DDBJ whole genome shotgun (WGS) entry which is preliminary data.</text>
</comment>
<keyword evidence="2" id="KW-0489">Methyltransferase</keyword>